<name>A0A6N7W1P8_ACIFE</name>
<dbReference type="EMBL" id="VULN01000007">
    <property type="protein sequence ID" value="MSS82126.1"/>
    <property type="molecule type" value="Genomic_DNA"/>
</dbReference>
<dbReference type="RefSeq" id="WP_014128903.1">
    <property type="nucleotide sequence ID" value="NZ_JBNPKY010000008.1"/>
</dbReference>
<gene>
    <name evidence="1" type="ORF">FX155_05905</name>
</gene>
<accession>A0A6N7W1P8</accession>
<proteinExistence type="predicted"/>
<sequence length="136" mass="15104">MIIAKGNVSTAEGPVPVENLKPGMLVVDRGHRARNLLMVEQVQLHQTLHFERNKDLVLAGNSLLFTLTGLRSAISLKGVRKAMNGRIQMLFEGRKMQEDVMKIKKEEVTGYRLTIEGGKDVLVNGYDVADKEEGVC</sequence>
<organism evidence="1 2">
    <name type="scientific">Acidaminococcus fermentans</name>
    <dbReference type="NCBI Taxonomy" id="905"/>
    <lineage>
        <taxon>Bacteria</taxon>
        <taxon>Bacillati</taxon>
        <taxon>Bacillota</taxon>
        <taxon>Negativicutes</taxon>
        <taxon>Acidaminococcales</taxon>
        <taxon>Acidaminococcaceae</taxon>
        <taxon>Acidaminococcus</taxon>
    </lineage>
</organism>
<comment type="caution">
    <text evidence="1">The sequence shown here is derived from an EMBL/GenBank/DDBJ whole genome shotgun (WGS) entry which is preliminary data.</text>
</comment>
<dbReference type="AlphaFoldDB" id="A0A6N7W1P8"/>
<evidence type="ECO:0000313" key="1">
    <source>
        <dbReference type="EMBL" id="MSS82126.1"/>
    </source>
</evidence>
<protein>
    <submittedName>
        <fullName evidence="1">Uncharacterized protein</fullName>
    </submittedName>
</protein>
<dbReference type="OrthoDB" id="6305173at2"/>
<reference evidence="1 2" key="1">
    <citation type="submission" date="2019-08" db="EMBL/GenBank/DDBJ databases">
        <title>In-depth cultivation of the pig gut microbiome towards novel bacterial diversity and tailored functional studies.</title>
        <authorList>
            <person name="Wylensek D."/>
            <person name="Hitch T.C.A."/>
            <person name="Clavel T."/>
        </authorList>
    </citation>
    <scope>NUCLEOTIDE SEQUENCE [LARGE SCALE GENOMIC DNA]</scope>
    <source>
        <strain evidence="1 2">WCA-389-WT-5B</strain>
    </source>
</reference>
<dbReference type="Proteomes" id="UP000441455">
    <property type="component" value="Unassembled WGS sequence"/>
</dbReference>
<evidence type="ECO:0000313" key="2">
    <source>
        <dbReference type="Proteomes" id="UP000441455"/>
    </source>
</evidence>